<feature type="transmembrane region" description="Helical" evidence="6">
    <location>
        <begin position="6"/>
        <end position="25"/>
    </location>
</feature>
<feature type="transmembrane region" description="Helical" evidence="6">
    <location>
        <begin position="129"/>
        <end position="150"/>
    </location>
</feature>
<evidence type="ECO:0000313" key="8">
    <source>
        <dbReference type="Proteomes" id="UP001256827"/>
    </source>
</evidence>
<reference evidence="7 8" key="1">
    <citation type="submission" date="2023-09" db="EMBL/GenBank/DDBJ databases">
        <title>Complete Genome and Methylome dissection of Bacillus brevis NEB573 original source of BbsI restriction endonuclease.</title>
        <authorList>
            <person name="Fomenkov A."/>
            <person name="Roberts R.D."/>
        </authorList>
    </citation>
    <scope>NUCLEOTIDE SEQUENCE [LARGE SCALE GENOMIC DNA]</scope>
    <source>
        <strain evidence="7 8">NEB573</strain>
    </source>
</reference>
<keyword evidence="2" id="KW-1003">Cell membrane</keyword>
<evidence type="ECO:0000256" key="1">
    <source>
        <dbReference type="ARBA" id="ARBA00004651"/>
    </source>
</evidence>
<gene>
    <name evidence="7" type="ORF">RGB73_22610</name>
</gene>
<name>A0ABY9T0F3_BREBE</name>
<feature type="transmembrane region" description="Helical" evidence="6">
    <location>
        <begin position="162"/>
        <end position="186"/>
    </location>
</feature>
<dbReference type="PANTHER" id="PTHR30086">
    <property type="entry name" value="ARGININE EXPORTER PROTEIN ARGO"/>
    <property type="match status" value="1"/>
</dbReference>
<evidence type="ECO:0000256" key="4">
    <source>
        <dbReference type="ARBA" id="ARBA00022989"/>
    </source>
</evidence>
<dbReference type="Proteomes" id="UP001256827">
    <property type="component" value="Chromosome"/>
</dbReference>
<dbReference type="PANTHER" id="PTHR30086:SF20">
    <property type="entry name" value="ARGININE EXPORTER PROTEIN ARGO-RELATED"/>
    <property type="match status" value="1"/>
</dbReference>
<protein>
    <submittedName>
        <fullName evidence="7">LysE family transporter</fullName>
    </submittedName>
</protein>
<accession>A0ABY9T0F3</accession>
<feature type="transmembrane region" description="Helical" evidence="6">
    <location>
        <begin position="37"/>
        <end position="60"/>
    </location>
</feature>
<evidence type="ECO:0000256" key="6">
    <source>
        <dbReference type="SAM" id="Phobius"/>
    </source>
</evidence>
<keyword evidence="4 6" id="KW-1133">Transmembrane helix</keyword>
<dbReference type="RefSeq" id="WP_310764975.1">
    <property type="nucleotide sequence ID" value="NZ_CP134050.1"/>
</dbReference>
<sequence length="220" mass="23259">MALVNGWLFGMLLQLSVGPVCIAVLQRSLVFGFWQACWVALGVALMDACYMAGAILGLGVLLQVGWVKPIVMAGGALVLLWFGIGSIRSRAVTPIAQAAAASYGTCSARSWEKESAAAARARESFAHGIVLTLANPLTILFWAGVFGSLLSSRALADKGTLLAFATGCILATLTFLTAVSALGTYVSRWLEPVWLKRLNILVGVALIGFALILLWNAWSS</sequence>
<evidence type="ECO:0000256" key="2">
    <source>
        <dbReference type="ARBA" id="ARBA00022475"/>
    </source>
</evidence>
<dbReference type="InterPro" id="IPR001123">
    <property type="entry name" value="LeuE-type"/>
</dbReference>
<keyword evidence="5 6" id="KW-0472">Membrane</keyword>
<comment type="subcellular location">
    <subcellularLocation>
        <location evidence="1">Cell membrane</location>
        <topology evidence="1">Multi-pass membrane protein</topology>
    </subcellularLocation>
</comment>
<evidence type="ECO:0000313" key="7">
    <source>
        <dbReference type="EMBL" id="WNC13466.1"/>
    </source>
</evidence>
<evidence type="ECO:0000256" key="3">
    <source>
        <dbReference type="ARBA" id="ARBA00022692"/>
    </source>
</evidence>
<organism evidence="7 8">
    <name type="scientific">Brevibacillus brevis</name>
    <name type="common">Bacillus brevis</name>
    <dbReference type="NCBI Taxonomy" id="1393"/>
    <lineage>
        <taxon>Bacteria</taxon>
        <taxon>Bacillati</taxon>
        <taxon>Bacillota</taxon>
        <taxon>Bacilli</taxon>
        <taxon>Bacillales</taxon>
        <taxon>Paenibacillaceae</taxon>
        <taxon>Brevibacillus</taxon>
    </lineage>
</organism>
<keyword evidence="8" id="KW-1185">Reference proteome</keyword>
<proteinExistence type="predicted"/>
<feature type="transmembrane region" description="Helical" evidence="6">
    <location>
        <begin position="198"/>
        <end position="218"/>
    </location>
</feature>
<evidence type="ECO:0000256" key="5">
    <source>
        <dbReference type="ARBA" id="ARBA00023136"/>
    </source>
</evidence>
<dbReference type="Pfam" id="PF01810">
    <property type="entry name" value="LysE"/>
    <property type="match status" value="1"/>
</dbReference>
<keyword evidence="3 6" id="KW-0812">Transmembrane</keyword>
<dbReference type="EMBL" id="CP134050">
    <property type="protein sequence ID" value="WNC13466.1"/>
    <property type="molecule type" value="Genomic_DNA"/>
</dbReference>
<feature type="transmembrane region" description="Helical" evidence="6">
    <location>
        <begin position="66"/>
        <end position="84"/>
    </location>
</feature>